<organism evidence="1 2">
    <name type="scientific">Austropuccinia psidii MF-1</name>
    <dbReference type="NCBI Taxonomy" id="1389203"/>
    <lineage>
        <taxon>Eukaryota</taxon>
        <taxon>Fungi</taxon>
        <taxon>Dikarya</taxon>
        <taxon>Basidiomycota</taxon>
        <taxon>Pucciniomycotina</taxon>
        <taxon>Pucciniomycetes</taxon>
        <taxon>Pucciniales</taxon>
        <taxon>Sphaerophragmiaceae</taxon>
        <taxon>Austropuccinia</taxon>
    </lineage>
</organism>
<gene>
    <name evidence="1" type="ORF">O181_087182</name>
</gene>
<dbReference type="AlphaFoldDB" id="A0A9Q3IP69"/>
<keyword evidence="2" id="KW-1185">Reference proteome</keyword>
<accession>A0A9Q3IP69</accession>
<reference evidence="1" key="1">
    <citation type="submission" date="2021-03" db="EMBL/GenBank/DDBJ databases">
        <title>Draft genome sequence of rust myrtle Austropuccinia psidii MF-1, a brazilian biotype.</title>
        <authorList>
            <person name="Quecine M.C."/>
            <person name="Pachon D.M.R."/>
            <person name="Bonatelli M.L."/>
            <person name="Correr F.H."/>
            <person name="Franceschini L.M."/>
            <person name="Leite T.F."/>
            <person name="Margarido G.R.A."/>
            <person name="Almeida C.A."/>
            <person name="Ferrarezi J.A."/>
            <person name="Labate C.A."/>
        </authorList>
    </citation>
    <scope>NUCLEOTIDE SEQUENCE</scope>
    <source>
        <strain evidence="1">MF-1</strain>
    </source>
</reference>
<sequence length="104" mass="11623">MNVQPQSLTSSITPSNLFNSSDNFMGLSNPIAKHPSDRWVTSFPSVDNHSKVPYFITLLLDFRGVVDLAYIAAFESLKVWSKRLPAYRRFLPALPQAAFLLPGP</sequence>
<evidence type="ECO:0000313" key="1">
    <source>
        <dbReference type="EMBL" id="MBW0547467.1"/>
    </source>
</evidence>
<protein>
    <submittedName>
        <fullName evidence="1">Uncharacterized protein</fullName>
    </submittedName>
</protein>
<comment type="caution">
    <text evidence="1">The sequence shown here is derived from an EMBL/GenBank/DDBJ whole genome shotgun (WGS) entry which is preliminary data.</text>
</comment>
<dbReference type="Proteomes" id="UP000765509">
    <property type="component" value="Unassembled WGS sequence"/>
</dbReference>
<dbReference type="EMBL" id="AVOT02052557">
    <property type="protein sequence ID" value="MBW0547467.1"/>
    <property type="molecule type" value="Genomic_DNA"/>
</dbReference>
<proteinExistence type="predicted"/>
<name>A0A9Q3IP69_9BASI</name>
<evidence type="ECO:0000313" key="2">
    <source>
        <dbReference type="Proteomes" id="UP000765509"/>
    </source>
</evidence>